<sequence length="144" mass="15770">MSAPEIVSKNVDASGKQTEFALAAFTEMPSQQKATSDLHILSCISTNPKTSPSIDLSYDGNQSSGRHDESDGVCSQPWINVVWKAIHSEYKHHRILIGYQENLTSIIVSLISFKGLPSKKATTHFTEKKQGTISSSLSVYADKL</sequence>
<evidence type="ECO:0000256" key="1">
    <source>
        <dbReference type="SAM" id="MobiDB-lite"/>
    </source>
</evidence>
<evidence type="ECO:0000313" key="3">
    <source>
        <dbReference type="Proteomes" id="UP001279734"/>
    </source>
</evidence>
<evidence type="ECO:0000313" key="2">
    <source>
        <dbReference type="EMBL" id="GMH27663.1"/>
    </source>
</evidence>
<protein>
    <submittedName>
        <fullName evidence="2">Uncharacterized protein</fullName>
    </submittedName>
</protein>
<keyword evidence="3" id="KW-1185">Reference proteome</keyword>
<dbReference type="AlphaFoldDB" id="A0AAD3TCK6"/>
<feature type="region of interest" description="Disordered" evidence="1">
    <location>
        <begin position="47"/>
        <end position="72"/>
    </location>
</feature>
<reference evidence="2" key="1">
    <citation type="submission" date="2023-05" db="EMBL/GenBank/DDBJ databases">
        <title>Nepenthes gracilis genome sequencing.</title>
        <authorList>
            <person name="Fukushima K."/>
        </authorList>
    </citation>
    <scope>NUCLEOTIDE SEQUENCE</scope>
    <source>
        <strain evidence="2">SING2019-196</strain>
    </source>
</reference>
<feature type="compositionally biased region" description="Polar residues" evidence="1">
    <location>
        <begin position="47"/>
        <end position="64"/>
    </location>
</feature>
<accession>A0AAD3TCK6</accession>
<name>A0AAD3TCK6_NEPGR</name>
<dbReference type="Proteomes" id="UP001279734">
    <property type="component" value="Unassembled WGS sequence"/>
</dbReference>
<comment type="caution">
    <text evidence="2">The sequence shown here is derived from an EMBL/GenBank/DDBJ whole genome shotgun (WGS) entry which is preliminary data.</text>
</comment>
<gene>
    <name evidence="2" type="ORF">Nepgr_029506</name>
</gene>
<proteinExistence type="predicted"/>
<organism evidence="2 3">
    <name type="scientific">Nepenthes gracilis</name>
    <name type="common">Slender pitcher plant</name>
    <dbReference type="NCBI Taxonomy" id="150966"/>
    <lineage>
        <taxon>Eukaryota</taxon>
        <taxon>Viridiplantae</taxon>
        <taxon>Streptophyta</taxon>
        <taxon>Embryophyta</taxon>
        <taxon>Tracheophyta</taxon>
        <taxon>Spermatophyta</taxon>
        <taxon>Magnoliopsida</taxon>
        <taxon>eudicotyledons</taxon>
        <taxon>Gunneridae</taxon>
        <taxon>Pentapetalae</taxon>
        <taxon>Caryophyllales</taxon>
        <taxon>Nepenthaceae</taxon>
        <taxon>Nepenthes</taxon>
    </lineage>
</organism>
<dbReference type="EMBL" id="BSYO01000033">
    <property type="protein sequence ID" value="GMH27663.1"/>
    <property type="molecule type" value="Genomic_DNA"/>
</dbReference>